<dbReference type="AlphaFoldDB" id="A0AAW6CYA9"/>
<sequence length="73" mass="8257">MERTIGQNVKVSKDSTGAFISVDWVCPVCGEYNSGFYFTSNIDEVTTHFEVDHECDHCQEMVTIECSDPDVLF</sequence>
<dbReference type="Proteomes" id="UP001212981">
    <property type="component" value="Unassembled WGS sequence"/>
</dbReference>
<evidence type="ECO:0000313" key="3">
    <source>
        <dbReference type="Proteomes" id="UP001212981"/>
    </source>
</evidence>
<dbReference type="RefSeq" id="WP_272003961.1">
    <property type="nucleotide sequence ID" value="NZ_JAQLXO010000032.1"/>
</dbReference>
<dbReference type="PROSITE" id="PS00202">
    <property type="entry name" value="RUBREDOXIN"/>
    <property type="match status" value="1"/>
</dbReference>
<dbReference type="GO" id="GO:0046872">
    <property type="term" value="F:metal ion binding"/>
    <property type="evidence" value="ECO:0007669"/>
    <property type="project" value="UniProtKB-KW"/>
</dbReference>
<dbReference type="EMBL" id="JAQLXO010000032">
    <property type="protein sequence ID" value="MDB7983367.1"/>
    <property type="molecule type" value="Genomic_DNA"/>
</dbReference>
<keyword evidence="1" id="KW-0479">Metal-binding</keyword>
<proteinExistence type="predicted"/>
<reference evidence="2" key="1">
    <citation type="submission" date="2023-01" db="EMBL/GenBank/DDBJ databases">
        <title>Human gut microbiome strain richness.</title>
        <authorList>
            <person name="Chen-Liaw A."/>
        </authorList>
    </citation>
    <scope>NUCLEOTIDE SEQUENCE</scope>
    <source>
        <strain evidence="2">D8_m1001271B151109d0_201107</strain>
    </source>
</reference>
<accession>A0AAW6CYA9</accession>
<protein>
    <recommendedName>
        <fullName evidence="4">CPXCG motif-containing cysteine-rich protein</fullName>
    </recommendedName>
</protein>
<name>A0AAW6CYA9_9FIRM</name>
<evidence type="ECO:0008006" key="4">
    <source>
        <dbReference type="Google" id="ProtNLM"/>
    </source>
</evidence>
<evidence type="ECO:0000256" key="1">
    <source>
        <dbReference type="ARBA" id="ARBA00022723"/>
    </source>
</evidence>
<dbReference type="InterPro" id="IPR018527">
    <property type="entry name" value="Rubredoxin_Fe_BS"/>
</dbReference>
<comment type="caution">
    <text evidence="2">The sequence shown here is derived from an EMBL/GenBank/DDBJ whole genome shotgun (WGS) entry which is preliminary data.</text>
</comment>
<gene>
    <name evidence="2" type="ORF">PND82_11150</name>
</gene>
<evidence type="ECO:0000313" key="2">
    <source>
        <dbReference type="EMBL" id="MDB7983367.1"/>
    </source>
</evidence>
<organism evidence="2 3">
    <name type="scientific">Faecalicoccus pleomorphus</name>
    <dbReference type="NCBI Taxonomy" id="1323"/>
    <lineage>
        <taxon>Bacteria</taxon>
        <taxon>Bacillati</taxon>
        <taxon>Bacillota</taxon>
        <taxon>Erysipelotrichia</taxon>
        <taxon>Erysipelotrichales</taxon>
        <taxon>Erysipelotrichaceae</taxon>
        <taxon>Faecalicoccus</taxon>
    </lineage>
</organism>